<dbReference type="GO" id="GO:0016628">
    <property type="term" value="F:oxidoreductase activity, acting on the CH-CH group of donors, NAD or NADP as acceptor"/>
    <property type="evidence" value="ECO:0007669"/>
    <property type="project" value="InterPro"/>
</dbReference>
<dbReference type="Gene3D" id="3.40.50.720">
    <property type="entry name" value="NAD(P)-binding Rossmann-like Domain"/>
    <property type="match status" value="1"/>
</dbReference>
<dbReference type="Pfam" id="PF00107">
    <property type="entry name" value="ADH_zinc_N"/>
    <property type="match status" value="1"/>
</dbReference>
<evidence type="ECO:0000313" key="3">
    <source>
        <dbReference type="EMBL" id="KAF2487724.1"/>
    </source>
</evidence>
<dbReference type="FunFam" id="3.40.50.720:FF:000121">
    <property type="entry name" value="Prostaglandin reductase 2"/>
    <property type="match status" value="1"/>
</dbReference>
<protein>
    <recommendedName>
        <fullName evidence="2">Enoyl reductase (ER) domain-containing protein</fullName>
    </recommendedName>
</protein>
<reference evidence="3" key="1">
    <citation type="journal article" date="2020" name="Stud. Mycol.">
        <title>101 Dothideomycetes genomes: a test case for predicting lifestyles and emergence of pathogens.</title>
        <authorList>
            <person name="Haridas S."/>
            <person name="Albert R."/>
            <person name="Binder M."/>
            <person name="Bloem J."/>
            <person name="Labutti K."/>
            <person name="Salamov A."/>
            <person name="Andreopoulos B."/>
            <person name="Baker S."/>
            <person name="Barry K."/>
            <person name="Bills G."/>
            <person name="Bluhm B."/>
            <person name="Cannon C."/>
            <person name="Castanera R."/>
            <person name="Culley D."/>
            <person name="Daum C."/>
            <person name="Ezra D."/>
            <person name="Gonzalez J."/>
            <person name="Henrissat B."/>
            <person name="Kuo A."/>
            <person name="Liang C."/>
            <person name="Lipzen A."/>
            <person name="Lutzoni F."/>
            <person name="Magnuson J."/>
            <person name="Mondo S."/>
            <person name="Nolan M."/>
            <person name="Ohm R."/>
            <person name="Pangilinan J."/>
            <person name="Park H.-J."/>
            <person name="Ramirez L."/>
            <person name="Alfaro M."/>
            <person name="Sun H."/>
            <person name="Tritt A."/>
            <person name="Yoshinaga Y."/>
            <person name="Zwiers L.-H."/>
            <person name="Turgeon B."/>
            <person name="Goodwin S."/>
            <person name="Spatafora J."/>
            <person name="Crous P."/>
            <person name="Grigoriev I."/>
        </authorList>
    </citation>
    <scope>NUCLEOTIDE SEQUENCE</scope>
    <source>
        <strain evidence="3">CBS 113389</strain>
    </source>
</reference>
<name>A0A6A6Q6W0_9PEZI</name>
<dbReference type="RefSeq" id="XP_033594293.1">
    <property type="nucleotide sequence ID" value="XM_033735835.1"/>
</dbReference>
<evidence type="ECO:0000256" key="1">
    <source>
        <dbReference type="ARBA" id="ARBA00023002"/>
    </source>
</evidence>
<organism evidence="3 4">
    <name type="scientific">Neohortaea acidophila</name>
    <dbReference type="NCBI Taxonomy" id="245834"/>
    <lineage>
        <taxon>Eukaryota</taxon>
        <taxon>Fungi</taxon>
        <taxon>Dikarya</taxon>
        <taxon>Ascomycota</taxon>
        <taxon>Pezizomycotina</taxon>
        <taxon>Dothideomycetes</taxon>
        <taxon>Dothideomycetidae</taxon>
        <taxon>Mycosphaerellales</taxon>
        <taxon>Teratosphaeriaceae</taxon>
        <taxon>Neohortaea</taxon>
    </lineage>
</organism>
<sequence>MSGWPTSTRQWRVAQRPTHLPQLTGPDATFEMATVPLPSTLHPEQVLLKTLFLSNDPAPRGWIYKDLEPERLYATALNQGDLVRARTVSEVLESTSAAFKPGDLVVSMTGWTDFFIVSSKDVQLAKPLPRGLSPSHHLGFFGVSGLTAWQGLVVVAQAKPSDVVVISSAAGAIGSIAVQFAKRYIGCKYVVGIAGSAEKCEWVVSKLGADACLNYNDPNFVADLKQATQGPERAVDVYFDNVGGSTLDLLLTRMARHGRVAVCGLISMYNQPKTEAYGVKSWFDVVSMRIKLEGFVVYDVWNRRSEAADLLIKAVEDGTLVVDEQQETVRVASFEEIPKVWLEIFGRSVSGKLVTKFVG</sequence>
<evidence type="ECO:0000313" key="4">
    <source>
        <dbReference type="Proteomes" id="UP000799767"/>
    </source>
</evidence>
<keyword evidence="1" id="KW-0560">Oxidoreductase</keyword>
<dbReference type="Pfam" id="PF16884">
    <property type="entry name" value="ADH_N_2"/>
    <property type="match status" value="1"/>
</dbReference>
<feature type="domain" description="Enoyl reductase (ER)" evidence="2">
    <location>
        <begin position="46"/>
        <end position="322"/>
    </location>
</feature>
<dbReference type="SUPFAM" id="SSF50129">
    <property type="entry name" value="GroES-like"/>
    <property type="match status" value="1"/>
</dbReference>
<evidence type="ECO:0000259" key="2">
    <source>
        <dbReference type="SMART" id="SM00829"/>
    </source>
</evidence>
<dbReference type="InterPro" id="IPR020843">
    <property type="entry name" value="ER"/>
</dbReference>
<dbReference type="SUPFAM" id="SSF51735">
    <property type="entry name" value="NAD(P)-binding Rossmann-fold domains"/>
    <property type="match status" value="1"/>
</dbReference>
<dbReference type="SMART" id="SM00829">
    <property type="entry name" value="PKS_ER"/>
    <property type="match status" value="1"/>
</dbReference>
<dbReference type="PANTHER" id="PTHR43205">
    <property type="entry name" value="PROSTAGLANDIN REDUCTASE"/>
    <property type="match status" value="1"/>
</dbReference>
<dbReference type="InterPro" id="IPR041694">
    <property type="entry name" value="ADH_N_2"/>
</dbReference>
<dbReference type="AlphaFoldDB" id="A0A6A6Q6W0"/>
<dbReference type="EMBL" id="MU001631">
    <property type="protein sequence ID" value="KAF2487724.1"/>
    <property type="molecule type" value="Genomic_DNA"/>
</dbReference>
<dbReference type="CDD" id="cd05288">
    <property type="entry name" value="PGDH"/>
    <property type="match status" value="1"/>
</dbReference>
<dbReference type="InterPro" id="IPR036291">
    <property type="entry name" value="NAD(P)-bd_dom_sf"/>
</dbReference>
<dbReference type="InterPro" id="IPR045010">
    <property type="entry name" value="MDR_fam"/>
</dbReference>
<dbReference type="GeneID" id="54476837"/>
<dbReference type="Proteomes" id="UP000799767">
    <property type="component" value="Unassembled WGS sequence"/>
</dbReference>
<accession>A0A6A6Q6W0</accession>
<dbReference type="InterPro" id="IPR013149">
    <property type="entry name" value="ADH-like_C"/>
</dbReference>
<dbReference type="Gene3D" id="3.90.180.10">
    <property type="entry name" value="Medium-chain alcohol dehydrogenases, catalytic domain"/>
    <property type="match status" value="1"/>
</dbReference>
<dbReference type="InterPro" id="IPR011032">
    <property type="entry name" value="GroES-like_sf"/>
</dbReference>
<dbReference type="PANTHER" id="PTHR43205:SF19">
    <property type="entry name" value="ENOYL REDUCTASE (ER) DOMAIN-CONTAINING PROTEIN"/>
    <property type="match status" value="1"/>
</dbReference>
<gene>
    <name evidence="3" type="ORF">BDY17DRAFT_314632</name>
</gene>
<keyword evidence="4" id="KW-1185">Reference proteome</keyword>
<dbReference type="OrthoDB" id="809632at2759"/>
<proteinExistence type="predicted"/>